<comment type="function">
    <text evidence="8">May play a role in spermatogenesis.</text>
</comment>
<evidence type="ECO:0000256" key="1">
    <source>
        <dbReference type="ARBA" id="ARBA00004167"/>
    </source>
</evidence>
<evidence type="ECO:0000313" key="12">
    <source>
        <dbReference type="Ensembl" id="ENSLAFP00000027158.1"/>
    </source>
</evidence>
<evidence type="ECO:0000256" key="8">
    <source>
        <dbReference type="ARBA" id="ARBA00037695"/>
    </source>
</evidence>
<evidence type="ECO:0000256" key="3">
    <source>
        <dbReference type="ARBA" id="ARBA00022782"/>
    </source>
</evidence>
<dbReference type="InterPro" id="IPR039509">
    <property type="entry name" value="SPATA31"/>
</dbReference>
<dbReference type="PANTHER" id="PTHR21859">
    <property type="entry name" value="ACROSOME-SPECIFIC PROTEIN"/>
    <property type="match status" value="1"/>
</dbReference>
<reference evidence="12" key="3">
    <citation type="submission" date="2025-09" db="UniProtKB">
        <authorList>
            <consortium name="Ensembl"/>
        </authorList>
    </citation>
    <scope>IDENTIFICATION</scope>
    <source>
        <strain evidence="12">Isolate ISIS603380</strain>
    </source>
</reference>
<feature type="region of interest" description="Disordered" evidence="9">
    <location>
        <begin position="493"/>
        <end position="519"/>
    </location>
</feature>
<reference evidence="12" key="2">
    <citation type="submission" date="2025-08" db="UniProtKB">
        <authorList>
            <consortium name="Ensembl"/>
        </authorList>
    </citation>
    <scope>IDENTIFICATION</scope>
    <source>
        <strain evidence="12">Isolate ISIS603380</strain>
    </source>
</reference>
<dbReference type="PANTHER" id="PTHR21859:SF55">
    <property type="entry name" value="SPERMATOGENESIS-ASSOCIATED PROTEIN 31A1-RELATED"/>
    <property type="match status" value="1"/>
</dbReference>
<reference evidence="12 13" key="1">
    <citation type="submission" date="2009-06" db="EMBL/GenBank/DDBJ databases">
        <title>The Genome Sequence of Loxodonta africana (African elephant).</title>
        <authorList>
            <person name="Di Palma F."/>
            <person name="Heiman D."/>
            <person name="Young S."/>
            <person name="Johnson J."/>
            <person name="Lander E.S."/>
            <person name="Lindblad-Toh K."/>
        </authorList>
    </citation>
    <scope>NUCLEOTIDE SEQUENCE [LARGE SCALE GENOMIC DNA]</scope>
    <source>
        <strain evidence="12 13">Isolate ISIS603380</strain>
    </source>
</reference>
<evidence type="ECO:0000256" key="9">
    <source>
        <dbReference type="SAM" id="MobiDB-lite"/>
    </source>
</evidence>
<feature type="domain" description="SPATA31" evidence="11">
    <location>
        <begin position="437"/>
        <end position="693"/>
    </location>
</feature>
<feature type="compositionally biased region" description="Polar residues" evidence="9">
    <location>
        <begin position="873"/>
        <end position="883"/>
    </location>
</feature>
<keyword evidence="5 10" id="KW-1133">Transmembrane helix</keyword>
<accession>G3UH50</accession>
<proteinExistence type="inferred from homology"/>
<dbReference type="Pfam" id="PF14650">
    <property type="entry name" value="FAM75"/>
    <property type="match status" value="2"/>
</dbReference>
<evidence type="ECO:0000256" key="6">
    <source>
        <dbReference type="ARBA" id="ARBA00023136"/>
    </source>
</evidence>
<dbReference type="Ensembl" id="ENSLAFT00000034910.1">
    <property type="protein sequence ID" value="ENSLAFP00000027158.1"/>
    <property type="gene ID" value="ENSLAFG00000029660.1"/>
</dbReference>
<comment type="subcellular location">
    <subcellularLocation>
        <location evidence="1">Membrane</location>
        <topology evidence="1">Single-pass membrane protein</topology>
    </subcellularLocation>
</comment>
<keyword evidence="13" id="KW-1185">Reference proteome</keyword>
<organism evidence="12 13">
    <name type="scientific">Loxodonta africana</name>
    <name type="common">African elephant</name>
    <dbReference type="NCBI Taxonomy" id="9785"/>
    <lineage>
        <taxon>Eukaryota</taxon>
        <taxon>Metazoa</taxon>
        <taxon>Chordata</taxon>
        <taxon>Craniata</taxon>
        <taxon>Vertebrata</taxon>
        <taxon>Euteleostomi</taxon>
        <taxon>Mammalia</taxon>
        <taxon>Eutheria</taxon>
        <taxon>Afrotheria</taxon>
        <taxon>Proboscidea</taxon>
        <taxon>Elephantidae</taxon>
        <taxon>Loxodonta</taxon>
    </lineage>
</organism>
<evidence type="ECO:0000256" key="2">
    <source>
        <dbReference type="ARBA" id="ARBA00022692"/>
    </source>
</evidence>
<evidence type="ECO:0000256" key="7">
    <source>
        <dbReference type="ARBA" id="ARBA00035009"/>
    </source>
</evidence>
<keyword evidence="6 10" id="KW-0472">Membrane</keyword>
<dbReference type="HOGENOM" id="CLU_005668_2_0_1"/>
<feature type="region of interest" description="Disordered" evidence="9">
    <location>
        <begin position="611"/>
        <end position="646"/>
    </location>
</feature>
<feature type="domain" description="SPATA31" evidence="11">
    <location>
        <begin position="369"/>
        <end position="436"/>
    </location>
</feature>
<feature type="compositionally biased region" description="Acidic residues" evidence="9">
    <location>
        <begin position="204"/>
        <end position="221"/>
    </location>
</feature>
<dbReference type="GO" id="GO:0007283">
    <property type="term" value="P:spermatogenesis"/>
    <property type="evidence" value="ECO:0007669"/>
    <property type="project" value="UniProtKB-KW"/>
</dbReference>
<keyword evidence="3" id="KW-0221">Differentiation</keyword>
<evidence type="ECO:0000256" key="5">
    <source>
        <dbReference type="ARBA" id="ARBA00022989"/>
    </source>
</evidence>
<dbReference type="GeneTree" id="ENSGT00950000183043"/>
<feature type="compositionally biased region" description="Polar residues" evidence="9">
    <location>
        <begin position="229"/>
        <end position="239"/>
    </location>
</feature>
<feature type="compositionally biased region" description="Low complexity" evidence="9">
    <location>
        <begin position="162"/>
        <end position="181"/>
    </location>
</feature>
<evidence type="ECO:0000256" key="10">
    <source>
        <dbReference type="SAM" id="Phobius"/>
    </source>
</evidence>
<evidence type="ECO:0000259" key="11">
    <source>
        <dbReference type="Pfam" id="PF14650"/>
    </source>
</evidence>
<feature type="region of interest" description="Disordered" evidence="9">
    <location>
        <begin position="796"/>
        <end position="905"/>
    </location>
</feature>
<dbReference type="eggNOG" id="ENOG502RU0E">
    <property type="taxonomic scope" value="Eukaryota"/>
</dbReference>
<protein>
    <recommendedName>
        <fullName evidence="11">SPATA31 domain-containing protein</fullName>
    </recommendedName>
</protein>
<dbReference type="GO" id="GO:0016020">
    <property type="term" value="C:membrane"/>
    <property type="evidence" value="ECO:0007669"/>
    <property type="project" value="UniProtKB-SubCell"/>
</dbReference>
<keyword evidence="4" id="KW-0744">Spermatogenesis</keyword>
<feature type="transmembrane region" description="Helical" evidence="10">
    <location>
        <begin position="27"/>
        <end position="46"/>
    </location>
</feature>
<dbReference type="InParanoid" id="G3UH50"/>
<dbReference type="GO" id="GO:0030154">
    <property type="term" value="P:cell differentiation"/>
    <property type="evidence" value="ECO:0007669"/>
    <property type="project" value="UniProtKB-KW"/>
</dbReference>
<dbReference type="FunCoup" id="G3UH50">
    <property type="interactions" value="17"/>
</dbReference>
<dbReference type="AlphaFoldDB" id="G3UH50"/>
<dbReference type="Proteomes" id="UP000007646">
    <property type="component" value="Unassembled WGS sequence"/>
</dbReference>
<evidence type="ECO:0000313" key="13">
    <source>
        <dbReference type="Proteomes" id="UP000007646"/>
    </source>
</evidence>
<keyword evidence="2 10" id="KW-0812">Transmembrane</keyword>
<name>G3UH50_LOXAF</name>
<evidence type="ECO:0000256" key="4">
    <source>
        <dbReference type="ARBA" id="ARBA00022871"/>
    </source>
</evidence>
<sequence>MENYLCPLKSTGPRVLSSHSTSWATDTFLTILCAVGLFLLLLPYLVQCKPPLPPPNKGMVTKEIQARSHMENPSLRFPASRSCLKELHSSEPDFASPSLLCLSSYQGLLSGPRAPEQMGLSWRVPAGRELCPWLKLDPPVPCSLLGEPPDKGRRHQRRGGEPSEPAAGAAPGASPSTATAPPTQPPRHLAPTASARPPEHPSDLEAEGPSDWMTEDWTTDDSSDRKTTPESFSACSVPTVTGHDGSSCPVSARSWWWAAAKAFLPWKHCESQQEHTCHHPSKASFWGGRIDGSIEPGSPSLLNPDVQKPLERAIAKRVESKIWKEKEKDRSFKKHVSPDYHLNSSRMLKSLSHEQATTGSKPEQLSSPQQLIYPKALGEHLLQKPNQLFWGCPSLHSESLGATAWVWESSPVQSPVLFNRISNACPVEVSSQCIPLQSSSPIPPLPPSTAQIRAYRIPCPSAQNETQTFISTEVQHLESPLLQKQLKRWGALPSVASQSQPSSGHPGLAHKSDSILSGNIPSRTELQKQLEQHIRKRITQHKWSLPSRIRESLELTQPWGRLPGTDQATDQHGPSWPSVLLGESSKDVKKMECRHQEGCCTRAPGKDLGKGLGQVPKYDISQGSEKSPVKVLQAGSEKELKSDSTSYSGSNTGNYILRNLDKKQLENPLNIHLGRELEHITKGWIPVSVRCSWLTASHTLPKSDTHIKKRNWKSGILGVNTAHEFSFLTPGTGQALEAHTKRFCVRHKWDLSVQAGKPMNLNLSETQSSPLSQYEFPSSATHESWASSGAEATKFWGENPQAGWGEKTTAKKSGPTLESLLPAPSPVGEQIQGALRQTPLDNDPRPSEPAQSRQEGRQPFQPLTPSIMVRASASRTVLGAQSSRDQETREAVVAKGSSAPQLQGRDILRTSVLAKSQNIDVDLTSKSPSPPGMPVQDPRKTHLKAQVLNEEELKMELETANQSQGCPTDTLL</sequence>
<comment type="similarity">
    <text evidence="7">Belongs to the SPATA31 family.</text>
</comment>
<feature type="region of interest" description="Disordered" evidence="9">
    <location>
        <begin position="142"/>
        <end position="245"/>
    </location>
</feature>
<dbReference type="OMA" id="SHTPWSA"/>